<dbReference type="InterPro" id="IPR008949">
    <property type="entry name" value="Isoprenoid_synthase_dom_sf"/>
</dbReference>
<name>A0ABW0SL25_9GAMM</name>
<comment type="caution">
    <text evidence="1">The sequence shown here is derived from an EMBL/GenBank/DDBJ whole genome shotgun (WGS) entry which is preliminary data.</text>
</comment>
<keyword evidence="2" id="KW-1185">Reference proteome</keyword>
<proteinExistence type="predicted"/>
<gene>
    <name evidence="1" type="ORF">ACFPN1_04385</name>
</gene>
<organism evidence="1 2">
    <name type="scientific">Lysobacter yangpyeongensis</name>
    <dbReference type="NCBI Taxonomy" id="346182"/>
    <lineage>
        <taxon>Bacteria</taxon>
        <taxon>Pseudomonadati</taxon>
        <taxon>Pseudomonadota</taxon>
        <taxon>Gammaproteobacteria</taxon>
        <taxon>Lysobacterales</taxon>
        <taxon>Lysobacteraceae</taxon>
        <taxon>Lysobacter</taxon>
    </lineage>
</organism>
<dbReference type="Proteomes" id="UP001596036">
    <property type="component" value="Unassembled WGS sequence"/>
</dbReference>
<dbReference type="SUPFAM" id="SSF48576">
    <property type="entry name" value="Terpenoid synthases"/>
    <property type="match status" value="1"/>
</dbReference>
<dbReference type="EMBL" id="JBHSNM010000001">
    <property type="protein sequence ID" value="MFC5569307.1"/>
    <property type="molecule type" value="Genomic_DNA"/>
</dbReference>
<evidence type="ECO:0000313" key="2">
    <source>
        <dbReference type="Proteomes" id="UP001596036"/>
    </source>
</evidence>
<accession>A0ABW0SL25</accession>
<protein>
    <submittedName>
        <fullName evidence="1">Phytoene/squalene synthase family protein</fullName>
    </submittedName>
</protein>
<reference evidence="2" key="1">
    <citation type="journal article" date="2019" name="Int. J. Syst. Evol. Microbiol.">
        <title>The Global Catalogue of Microorganisms (GCM) 10K type strain sequencing project: providing services to taxonomists for standard genome sequencing and annotation.</title>
        <authorList>
            <consortium name="The Broad Institute Genomics Platform"/>
            <consortium name="The Broad Institute Genome Sequencing Center for Infectious Disease"/>
            <person name="Wu L."/>
            <person name="Ma J."/>
        </authorList>
    </citation>
    <scope>NUCLEOTIDE SEQUENCE [LARGE SCALE GENOMIC DNA]</scope>
    <source>
        <strain evidence="2">KACC 11407</strain>
    </source>
</reference>
<sequence>MSDRDAVGEFLDKWRARWPEWGVAEVFVPRGQREPVLAWMTLVQELTDAAWGGSDPRPGEAKLGWWIEELQGWARGIRRHPLGAVLQKFPVPWTQVAAALPSLRDSRERPVDAGDALAQMRSFSEAVAAIETGLFGGDEAGAPAVIAVNLLQLRIAHHPAEAAPLQVLAQAGEGGALAEWVRQLARQATVDAGSRPRRVFAGLSRARLLRGTPADPVPAIAALWAAWRAARG</sequence>
<dbReference type="RefSeq" id="WP_386753309.1">
    <property type="nucleotide sequence ID" value="NZ_JBHSNM010000001.1"/>
</dbReference>
<evidence type="ECO:0000313" key="1">
    <source>
        <dbReference type="EMBL" id="MFC5569307.1"/>
    </source>
</evidence>